<reference evidence="1 2" key="1">
    <citation type="journal article" date="2021" name="MBio">
        <title>Poor Competitiveness of Bradyrhizobium in Pigeon Pea Root Colonization in Indian Soils.</title>
        <authorList>
            <person name="Chalasani D."/>
            <person name="Basu A."/>
            <person name="Pullabhotla S.V.S.R.N."/>
            <person name="Jorrin B."/>
            <person name="Neal A.L."/>
            <person name="Poole P.S."/>
            <person name="Podile A.R."/>
            <person name="Tkacz A."/>
        </authorList>
    </citation>
    <scope>NUCLEOTIDE SEQUENCE [LARGE SCALE GENOMIC DNA]</scope>
    <source>
        <strain evidence="1 2">HU12</strain>
    </source>
</reference>
<protein>
    <recommendedName>
        <fullName evidence="3">Aromatic ring-hydroxylating dioxygenase subunit alpha</fullName>
    </recommendedName>
</protein>
<proteinExistence type="predicted"/>
<dbReference type="Proteomes" id="UP000777440">
    <property type="component" value="Unassembled WGS sequence"/>
</dbReference>
<comment type="caution">
    <text evidence="1">The sequence shown here is derived from an EMBL/GenBank/DDBJ whole genome shotgun (WGS) entry which is preliminary data.</text>
</comment>
<feature type="non-terminal residue" evidence="1">
    <location>
        <position position="1"/>
    </location>
</feature>
<gene>
    <name evidence="1" type="ORF">JNB61_19705</name>
</gene>
<evidence type="ECO:0000313" key="1">
    <source>
        <dbReference type="EMBL" id="MBW9111993.1"/>
    </source>
</evidence>
<dbReference type="Gene3D" id="3.90.380.10">
    <property type="entry name" value="Naphthalene 1,2-dioxygenase Alpha Subunit, Chain A, domain 1"/>
    <property type="match status" value="1"/>
</dbReference>
<evidence type="ECO:0008006" key="3">
    <source>
        <dbReference type="Google" id="ProtNLM"/>
    </source>
</evidence>
<accession>A0ABS7I3Z9</accession>
<sequence length="44" mass="5044">ELAQKGVTDPAYVPGPYMPSEYQVNAFCNWYLDRINDYIEEGVS</sequence>
<name>A0ABS7I3Z9_9MICO</name>
<keyword evidence="2" id="KW-1185">Reference proteome</keyword>
<evidence type="ECO:0000313" key="2">
    <source>
        <dbReference type="Proteomes" id="UP000777440"/>
    </source>
</evidence>
<organism evidence="1 2">
    <name type="scientific">Microbacterium ureisolvens</name>
    <dbReference type="NCBI Taxonomy" id="2781186"/>
    <lineage>
        <taxon>Bacteria</taxon>
        <taxon>Bacillati</taxon>
        <taxon>Actinomycetota</taxon>
        <taxon>Actinomycetes</taxon>
        <taxon>Micrococcales</taxon>
        <taxon>Microbacteriaceae</taxon>
        <taxon>Microbacterium</taxon>
    </lineage>
</organism>
<dbReference type="EMBL" id="JAEUAX010000023">
    <property type="protein sequence ID" value="MBW9111993.1"/>
    <property type="molecule type" value="Genomic_DNA"/>
</dbReference>